<keyword evidence="8" id="KW-0067">ATP-binding</keyword>
<dbReference type="Pfam" id="PF02518">
    <property type="entry name" value="HATPase_c"/>
    <property type="match status" value="1"/>
</dbReference>
<feature type="transmembrane region" description="Helical" evidence="13">
    <location>
        <begin position="34"/>
        <end position="59"/>
    </location>
</feature>
<sequence>MRLLFPISSKDTSLVEQKVIVQLRNPFKTFSFQVTFFASFIIISALLISVLGITSYYIVNQEVVDQTISSRRLLLDEINKQLDLQLQSVEYDSLVLASNPKLINYLQQSEDSFERVGQNSDMIDLLSRLSYVKEGIHSVQLYAKDTSVNIHIGGNGVYDDRLLTKSVWFNDIKDADYCWVGTHTIEVGSYPAGDRTVVSFARKVLSASGKQVGVLVVNVKMPFIQKIASSSATDVNRFILDTRGRLIAQFYGGPDNPASYASMMNKLAAILDQPGSEHSAIANLGEKSLVIWNKQERTLWVTMDIIPWKDITKGSRRIENIILAAAVLCILLAIIMAYLLSRQFVVPIRKLIHTMNVMKIGKLNVQIANDYHNEFGHLNENFNQMTTRIDTLMLQVNEQNRRKREAEIQILQEQINPHFLYNTLDMMNWHAIESGAHDISRMLSLLGKMLRIGLSSGATFIPVGKEIEHLQCYMELQKIRYRQNVAFSISVPEEMMHYYTPKLIIQPFVENSLLHGLHSRNEGIVRISGWEEEQTIYFSIEDNGVGMDPGAALPRRDHNGIRNVHERIQLYFGERYGVDIDSEPDKGTTIRLSLPKILTEAPLITEGENDDQGGNRG</sequence>
<keyword evidence="7" id="KW-0418">Kinase</keyword>
<evidence type="ECO:0000256" key="7">
    <source>
        <dbReference type="ARBA" id="ARBA00022777"/>
    </source>
</evidence>
<dbReference type="STRING" id="1126833.VN24_11915"/>
<dbReference type="EMBL" id="CP011058">
    <property type="protein sequence ID" value="AJY75155.1"/>
    <property type="molecule type" value="Genomic_DNA"/>
</dbReference>
<dbReference type="GO" id="GO:0005524">
    <property type="term" value="F:ATP binding"/>
    <property type="evidence" value="ECO:0007669"/>
    <property type="project" value="UniProtKB-KW"/>
</dbReference>
<keyword evidence="4" id="KW-0808">Transferase</keyword>
<dbReference type="InterPro" id="IPR003660">
    <property type="entry name" value="HAMP_dom"/>
</dbReference>
<reference evidence="16" key="2">
    <citation type="submission" date="2015-03" db="EMBL/GenBank/DDBJ databases">
        <title>Genome sequence of Paenibacillus beijingensis strain DSM 24997T.</title>
        <authorList>
            <person name="Kwak Y."/>
            <person name="Shin J.-H."/>
        </authorList>
    </citation>
    <scope>NUCLEOTIDE SEQUENCE [LARGE SCALE GENOMIC DNA]</scope>
    <source>
        <strain evidence="16">DSM 24997</strain>
    </source>
</reference>
<protein>
    <recommendedName>
        <fullName evidence="14">HAMP domain-containing protein</fullName>
    </recommendedName>
</protein>
<evidence type="ECO:0000259" key="14">
    <source>
        <dbReference type="PROSITE" id="PS50885"/>
    </source>
</evidence>
<dbReference type="GO" id="GO:0005886">
    <property type="term" value="C:plasma membrane"/>
    <property type="evidence" value="ECO:0007669"/>
    <property type="project" value="UniProtKB-SubCell"/>
</dbReference>
<evidence type="ECO:0000313" key="16">
    <source>
        <dbReference type="Proteomes" id="UP000032633"/>
    </source>
</evidence>
<keyword evidence="6" id="KW-0547">Nucleotide-binding</keyword>
<dbReference type="Pfam" id="PF00672">
    <property type="entry name" value="HAMP"/>
    <property type="match status" value="1"/>
</dbReference>
<dbReference type="Gene3D" id="6.10.340.10">
    <property type="match status" value="1"/>
</dbReference>
<evidence type="ECO:0000256" key="10">
    <source>
        <dbReference type="ARBA" id="ARBA00023012"/>
    </source>
</evidence>
<name>A0A0D5NJ94_9BACL</name>
<keyword evidence="2" id="KW-1003">Cell membrane</keyword>
<dbReference type="InterPro" id="IPR010559">
    <property type="entry name" value="Sig_transdc_His_kin_internal"/>
</dbReference>
<dbReference type="GO" id="GO:0000155">
    <property type="term" value="F:phosphorelay sensor kinase activity"/>
    <property type="evidence" value="ECO:0007669"/>
    <property type="project" value="InterPro"/>
</dbReference>
<feature type="domain" description="HAMP" evidence="14">
    <location>
        <begin position="342"/>
        <end position="394"/>
    </location>
</feature>
<dbReference type="InterPro" id="IPR050640">
    <property type="entry name" value="Bact_2-comp_sensor_kinase"/>
</dbReference>
<dbReference type="InterPro" id="IPR036890">
    <property type="entry name" value="HATPase_C_sf"/>
</dbReference>
<dbReference type="PANTHER" id="PTHR34220">
    <property type="entry name" value="SENSOR HISTIDINE KINASE YPDA"/>
    <property type="match status" value="1"/>
</dbReference>
<evidence type="ECO:0000256" key="13">
    <source>
        <dbReference type="SAM" id="Phobius"/>
    </source>
</evidence>
<evidence type="ECO:0000256" key="12">
    <source>
        <dbReference type="SAM" id="Coils"/>
    </source>
</evidence>
<dbReference type="PANTHER" id="PTHR34220:SF11">
    <property type="entry name" value="SENSOR PROTEIN KINASE HPTS"/>
    <property type="match status" value="1"/>
</dbReference>
<organism evidence="15 16">
    <name type="scientific">Paenibacillus beijingensis</name>
    <dbReference type="NCBI Taxonomy" id="1126833"/>
    <lineage>
        <taxon>Bacteria</taxon>
        <taxon>Bacillati</taxon>
        <taxon>Bacillota</taxon>
        <taxon>Bacilli</taxon>
        <taxon>Bacillales</taxon>
        <taxon>Paenibacillaceae</taxon>
        <taxon>Paenibacillus</taxon>
    </lineage>
</organism>
<dbReference type="Proteomes" id="UP000032633">
    <property type="component" value="Chromosome"/>
</dbReference>
<dbReference type="HOGENOM" id="CLU_020473_6_0_9"/>
<dbReference type="Pfam" id="PF06580">
    <property type="entry name" value="His_kinase"/>
    <property type="match status" value="1"/>
</dbReference>
<keyword evidence="9 13" id="KW-1133">Transmembrane helix</keyword>
<dbReference type="CDD" id="cd06225">
    <property type="entry name" value="HAMP"/>
    <property type="match status" value="1"/>
</dbReference>
<dbReference type="AlphaFoldDB" id="A0A0D5NJ94"/>
<keyword evidence="11 13" id="KW-0472">Membrane</keyword>
<evidence type="ECO:0000256" key="2">
    <source>
        <dbReference type="ARBA" id="ARBA00022475"/>
    </source>
</evidence>
<accession>A0A0D5NJ94</accession>
<evidence type="ECO:0000256" key="5">
    <source>
        <dbReference type="ARBA" id="ARBA00022692"/>
    </source>
</evidence>
<feature type="coiled-coil region" evidence="12">
    <location>
        <begin position="389"/>
        <end position="416"/>
    </location>
</feature>
<evidence type="ECO:0000256" key="9">
    <source>
        <dbReference type="ARBA" id="ARBA00022989"/>
    </source>
</evidence>
<feature type="transmembrane region" description="Helical" evidence="13">
    <location>
        <begin position="321"/>
        <end position="340"/>
    </location>
</feature>
<dbReference type="SUPFAM" id="SSF158472">
    <property type="entry name" value="HAMP domain-like"/>
    <property type="match status" value="1"/>
</dbReference>
<dbReference type="SUPFAM" id="SSF55874">
    <property type="entry name" value="ATPase domain of HSP90 chaperone/DNA topoisomerase II/histidine kinase"/>
    <property type="match status" value="1"/>
</dbReference>
<evidence type="ECO:0000256" key="11">
    <source>
        <dbReference type="ARBA" id="ARBA00023136"/>
    </source>
</evidence>
<evidence type="ECO:0000256" key="6">
    <source>
        <dbReference type="ARBA" id="ARBA00022741"/>
    </source>
</evidence>
<comment type="subcellular location">
    <subcellularLocation>
        <location evidence="1">Cell membrane</location>
        <topology evidence="1">Multi-pass membrane protein</topology>
    </subcellularLocation>
</comment>
<evidence type="ECO:0000313" key="15">
    <source>
        <dbReference type="EMBL" id="AJY75155.1"/>
    </source>
</evidence>
<keyword evidence="12" id="KW-0175">Coiled coil</keyword>
<proteinExistence type="predicted"/>
<evidence type="ECO:0000256" key="1">
    <source>
        <dbReference type="ARBA" id="ARBA00004651"/>
    </source>
</evidence>
<keyword evidence="3" id="KW-0597">Phosphoprotein</keyword>
<gene>
    <name evidence="15" type="ORF">VN24_11915</name>
</gene>
<dbReference type="PROSITE" id="PS50885">
    <property type="entry name" value="HAMP"/>
    <property type="match status" value="1"/>
</dbReference>
<dbReference type="InterPro" id="IPR003594">
    <property type="entry name" value="HATPase_dom"/>
</dbReference>
<evidence type="ECO:0000256" key="8">
    <source>
        <dbReference type="ARBA" id="ARBA00022840"/>
    </source>
</evidence>
<dbReference type="Gene3D" id="3.30.565.10">
    <property type="entry name" value="Histidine kinase-like ATPase, C-terminal domain"/>
    <property type="match status" value="1"/>
</dbReference>
<dbReference type="PATRIC" id="fig|1126833.4.peg.2606"/>
<dbReference type="KEGG" id="pbj:VN24_11915"/>
<keyword evidence="16" id="KW-1185">Reference proteome</keyword>
<dbReference type="SMART" id="SM00304">
    <property type="entry name" value="HAMP"/>
    <property type="match status" value="1"/>
</dbReference>
<evidence type="ECO:0000256" key="3">
    <source>
        <dbReference type="ARBA" id="ARBA00022553"/>
    </source>
</evidence>
<reference evidence="15 16" key="1">
    <citation type="journal article" date="2015" name="J. Biotechnol.">
        <title>Complete genome sequence of Paenibacillus beijingensis 7188(T) (=DSM 24997(T)), a novel rhizobacterium from jujube garden soil.</title>
        <authorList>
            <person name="Kwak Y."/>
            <person name="Shin J.H."/>
        </authorList>
    </citation>
    <scope>NUCLEOTIDE SEQUENCE [LARGE SCALE GENOMIC DNA]</scope>
    <source>
        <strain evidence="15 16">DSM 24997</strain>
    </source>
</reference>
<keyword evidence="5 13" id="KW-0812">Transmembrane</keyword>
<evidence type="ECO:0000256" key="4">
    <source>
        <dbReference type="ARBA" id="ARBA00022679"/>
    </source>
</evidence>
<keyword evidence="10" id="KW-0902">Two-component regulatory system</keyword>